<dbReference type="SUPFAM" id="SSF46785">
    <property type="entry name" value="Winged helix' DNA-binding domain"/>
    <property type="match status" value="1"/>
</dbReference>
<sequence length="86" mass="10140">MRYRIELDTAVVSVLFPERKLHYLDLKRKAAQLLERTTIPSETFNIHVKKLINDGILRKEDSGGRGKPVYYWLTPRAIKEHILCLY</sequence>
<dbReference type="EMBL" id="CP103305">
    <property type="protein sequence ID" value="UVS68423.1"/>
    <property type="molecule type" value="Genomic_DNA"/>
</dbReference>
<name>A0A977ICU9_9ARCH</name>
<proteinExistence type="predicted"/>
<organism evidence="1">
    <name type="scientific">Nitrososphaera viennensis</name>
    <dbReference type="NCBI Taxonomy" id="1034015"/>
    <lineage>
        <taxon>Archaea</taxon>
        <taxon>Nitrososphaerota</taxon>
        <taxon>Nitrososphaeria</taxon>
        <taxon>Nitrososphaerales</taxon>
        <taxon>Nitrososphaeraceae</taxon>
        <taxon>Nitrososphaera</taxon>
    </lineage>
</organism>
<gene>
    <name evidence="1" type="ORF">NWT39_10995</name>
</gene>
<dbReference type="RefSeq" id="WP_144239670.1">
    <property type="nucleotide sequence ID" value="NZ_CP103305.1"/>
</dbReference>
<dbReference type="Gene3D" id="1.10.10.10">
    <property type="entry name" value="Winged helix-like DNA-binding domain superfamily/Winged helix DNA-binding domain"/>
    <property type="match status" value="1"/>
</dbReference>
<evidence type="ECO:0000313" key="1">
    <source>
        <dbReference type="EMBL" id="UVS68423.1"/>
    </source>
</evidence>
<protein>
    <submittedName>
        <fullName evidence="1">Uncharacterized protein</fullName>
    </submittedName>
</protein>
<dbReference type="InterPro" id="IPR036388">
    <property type="entry name" value="WH-like_DNA-bd_sf"/>
</dbReference>
<dbReference type="AlphaFoldDB" id="A0A977ICU9"/>
<accession>A0A977ICU9</accession>
<dbReference type="InterPro" id="IPR036390">
    <property type="entry name" value="WH_DNA-bd_sf"/>
</dbReference>
<reference evidence="1" key="1">
    <citation type="submission" date="2022-08" db="EMBL/GenBank/DDBJ databases">
        <title>Dynamic responses of ammonia-oxidizing microbial communities induced by reactive oxygen species (ROS) in fluctuating redox aquifers.</title>
        <authorList>
            <person name="Wang P."/>
            <person name="Wang H."/>
        </authorList>
    </citation>
    <scope>NUCLEOTIDE SEQUENCE</scope>
    <source>
        <strain evidence="1">PLX03</strain>
    </source>
</reference>
<dbReference type="Proteomes" id="UP001059771">
    <property type="component" value="Chromosome"/>
</dbReference>
<dbReference type="GeneID" id="74947471"/>